<dbReference type="AlphaFoldDB" id="A0A843SAG3"/>
<protein>
    <submittedName>
        <fullName evidence="2">Uncharacterized protein</fullName>
    </submittedName>
</protein>
<reference evidence="2 3" key="1">
    <citation type="submission" date="2019-10" db="EMBL/GenBank/DDBJ databases">
        <title>Two novel species isolated from a subtropical stream in China.</title>
        <authorList>
            <person name="Lu H."/>
        </authorList>
    </citation>
    <scope>NUCLEOTIDE SEQUENCE [LARGE SCALE GENOMIC DNA]</scope>
    <source>
        <strain evidence="2 3">FT103W</strain>
    </source>
</reference>
<keyword evidence="3" id="KW-1185">Reference proteome</keyword>
<keyword evidence="1" id="KW-0472">Membrane</keyword>
<feature type="transmembrane region" description="Helical" evidence="1">
    <location>
        <begin position="79"/>
        <end position="98"/>
    </location>
</feature>
<feature type="transmembrane region" description="Helical" evidence="1">
    <location>
        <begin position="32"/>
        <end position="50"/>
    </location>
</feature>
<feature type="transmembrane region" description="Helical" evidence="1">
    <location>
        <begin position="113"/>
        <end position="131"/>
    </location>
</feature>
<accession>A0A843SAG3</accession>
<evidence type="ECO:0000256" key="1">
    <source>
        <dbReference type="SAM" id="Phobius"/>
    </source>
</evidence>
<organism evidence="2 3">
    <name type="scientific">Rugamonas rivuli</name>
    <dbReference type="NCBI Taxonomy" id="2743358"/>
    <lineage>
        <taxon>Bacteria</taxon>
        <taxon>Pseudomonadati</taxon>
        <taxon>Pseudomonadota</taxon>
        <taxon>Betaproteobacteria</taxon>
        <taxon>Burkholderiales</taxon>
        <taxon>Oxalobacteraceae</taxon>
        <taxon>Telluria group</taxon>
        <taxon>Rugamonas</taxon>
    </lineage>
</organism>
<sequence length="142" mass="16002">METRILSWAFPWLMAILEFLLRQSIHDAGATAFIGPTVGGAALGMLLPFTRAREIRGTKRHAPGIISFDRREDRWAQKANLAVWIGLTVWAVSLYLSLARRDDLFTQADSERISNLIGAILWPIAVLFDVLRGQKNELARSR</sequence>
<dbReference type="EMBL" id="WHUF01000002">
    <property type="protein sequence ID" value="MQA19094.1"/>
    <property type="molecule type" value="Genomic_DNA"/>
</dbReference>
<evidence type="ECO:0000313" key="3">
    <source>
        <dbReference type="Proteomes" id="UP000444318"/>
    </source>
</evidence>
<keyword evidence="1" id="KW-0812">Transmembrane</keyword>
<dbReference type="Proteomes" id="UP000444318">
    <property type="component" value="Unassembled WGS sequence"/>
</dbReference>
<comment type="caution">
    <text evidence="2">The sequence shown here is derived from an EMBL/GenBank/DDBJ whole genome shotgun (WGS) entry which is preliminary data.</text>
</comment>
<evidence type="ECO:0000313" key="2">
    <source>
        <dbReference type="EMBL" id="MQA19094.1"/>
    </source>
</evidence>
<keyword evidence="1" id="KW-1133">Transmembrane helix</keyword>
<gene>
    <name evidence="2" type="ORF">GEV01_06135</name>
</gene>
<name>A0A843SAG3_9BURK</name>
<proteinExistence type="predicted"/>